<dbReference type="SUPFAM" id="SSF81383">
    <property type="entry name" value="F-box domain"/>
    <property type="match status" value="1"/>
</dbReference>
<dbReference type="Proteomes" id="UP000824469">
    <property type="component" value="Unassembled WGS sequence"/>
</dbReference>
<name>A0AA38C3D1_TAXCH</name>
<proteinExistence type="predicted"/>
<dbReference type="GO" id="GO:0016020">
    <property type="term" value="C:membrane"/>
    <property type="evidence" value="ECO:0007669"/>
    <property type="project" value="InterPro"/>
</dbReference>
<keyword evidence="1" id="KW-0812">Transmembrane</keyword>
<evidence type="ECO:0000313" key="4">
    <source>
        <dbReference type="Proteomes" id="UP000824469"/>
    </source>
</evidence>
<organism evidence="3 4">
    <name type="scientific">Taxus chinensis</name>
    <name type="common">Chinese yew</name>
    <name type="synonym">Taxus wallichiana var. chinensis</name>
    <dbReference type="NCBI Taxonomy" id="29808"/>
    <lineage>
        <taxon>Eukaryota</taxon>
        <taxon>Viridiplantae</taxon>
        <taxon>Streptophyta</taxon>
        <taxon>Embryophyta</taxon>
        <taxon>Tracheophyta</taxon>
        <taxon>Spermatophyta</taxon>
        <taxon>Pinopsida</taxon>
        <taxon>Pinidae</taxon>
        <taxon>Conifers II</taxon>
        <taxon>Cupressales</taxon>
        <taxon>Taxaceae</taxon>
        <taxon>Taxus</taxon>
    </lineage>
</organism>
<reference evidence="3 4" key="1">
    <citation type="journal article" date="2021" name="Nat. Plants">
        <title>The Taxus genome provides insights into paclitaxel biosynthesis.</title>
        <authorList>
            <person name="Xiong X."/>
            <person name="Gou J."/>
            <person name="Liao Q."/>
            <person name="Li Y."/>
            <person name="Zhou Q."/>
            <person name="Bi G."/>
            <person name="Li C."/>
            <person name="Du R."/>
            <person name="Wang X."/>
            <person name="Sun T."/>
            <person name="Guo L."/>
            <person name="Liang H."/>
            <person name="Lu P."/>
            <person name="Wu Y."/>
            <person name="Zhang Z."/>
            <person name="Ro D.K."/>
            <person name="Shang Y."/>
            <person name="Huang S."/>
            <person name="Yan J."/>
        </authorList>
    </citation>
    <scope>NUCLEOTIDE SEQUENCE [LARGE SCALE GENOMIC DNA]</scope>
    <source>
        <strain evidence="3">Ta-2019</strain>
    </source>
</reference>
<gene>
    <name evidence="3" type="ORF">KI387_040594</name>
</gene>
<comment type="caution">
    <text evidence="3">The sequence shown here is derived from an EMBL/GenBank/DDBJ whole genome shotgun (WGS) entry which is preliminary data.</text>
</comment>
<dbReference type="AlphaFoldDB" id="A0AA38C3D1"/>
<keyword evidence="1" id="KW-1133">Transmembrane helix</keyword>
<evidence type="ECO:0000259" key="2">
    <source>
        <dbReference type="PROSITE" id="PS50287"/>
    </source>
</evidence>
<dbReference type="EMBL" id="JAHRHJ020000306">
    <property type="protein sequence ID" value="KAH9294201.1"/>
    <property type="molecule type" value="Genomic_DNA"/>
</dbReference>
<evidence type="ECO:0000313" key="3">
    <source>
        <dbReference type="EMBL" id="KAH9294201.1"/>
    </source>
</evidence>
<dbReference type="InterPro" id="IPR036047">
    <property type="entry name" value="F-box-like_dom_sf"/>
</dbReference>
<sequence length="363" mass="41617">MSSDIIAEILRKVDGSTLAIAASSSSGLMSIAFQEWLWENLCSSLWPSTQKEEVKQLISSLGGFRTFYGYCFPLLNVCCKHSILNFKKDYHEIFSVGVEYSGEEVVVVVDDDVPVSSSKDLVSLVDIHYNNKSIYSKVISEEGMSHFHCRSSSLFPLSPFLIDLLCNCDGAIPSISIKVVHDREKDVDSKKIALLKMMKLSWILINTRTKRAVNLSSWKPLEVRRTFWGRENDFTVRFGSILPARYDSPLEIIACNITVSCRVVDHGYETMNLQINEITVRLEDVLGYEVNEREGFFAIDRAMKWGKRSKRHDDIIEACRQMLEIQNEYIMEEKVQAIRRRMTPLHLLLLFAALALSYYYCFI</sequence>
<dbReference type="PANTHER" id="PTHR33736">
    <property type="entry name" value="F-BOX PROTEIN-RELATED"/>
    <property type="match status" value="1"/>
</dbReference>
<feature type="domain" description="SRCR" evidence="2">
    <location>
        <begin position="10"/>
        <end position="54"/>
    </location>
</feature>
<feature type="transmembrane region" description="Helical" evidence="1">
    <location>
        <begin position="345"/>
        <end position="362"/>
    </location>
</feature>
<accession>A0AA38C3D1</accession>
<evidence type="ECO:0000256" key="1">
    <source>
        <dbReference type="SAM" id="Phobius"/>
    </source>
</evidence>
<dbReference type="InterPro" id="IPR001190">
    <property type="entry name" value="SRCR"/>
</dbReference>
<dbReference type="InterPro" id="IPR045283">
    <property type="entry name" value="AT3G44326-like"/>
</dbReference>
<dbReference type="PANTHER" id="PTHR33736:SF13">
    <property type="entry name" value="OS11G0155100 PROTEIN"/>
    <property type="match status" value="1"/>
</dbReference>
<protein>
    <recommendedName>
        <fullName evidence="2">SRCR domain-containing protein</fullName>
    </recommendedName>
</protein>
<keyword evidence="1" id="KW-0472">Membrane</keyword>
<keyword evidence="4" id="KW-1185">Reference proteome</keyword>
<dbReference type="PROSITE" id="PS50287">
    <property type="entry name" value="SRCR_2"/>
    <property type="match status" value="1"/>
</dbReference>